<accession>A0A9J7KPG5</accession>
<reference evidence="1" key="1">
    <citation type="journal article" date="2020" name="Nat. Ecol. Evol.">
        <title>Deeply conserved synteny resolves early events in vertebrate evolution.</title>
        <authorList>
            <person name="Simakov O."/>
            <person name="Marletaz F."/>
            <person name="Yue J.X."/>
            <person name="O'Connell B."/>
            <person name="Jenkins J."/>
            <person name="Brandt A."/>
            <person name="Calef R."/>
            <person name="Tung C.H."/>
            <person name="Huang T.K."/>
            <person name="Schmutz J."/>
            <person name="Satoh N."/>
            <person name="Yu J.K."/>
            <person name="Putnam N.H."/>
            <person name="Green R.E."/>
            <person name="Rokhsar D.S."/>
        </authorList>
    </citation>
    <scope>NUCLEOTIDE SEQUENCE [LARGE SCALE GENOMIC DNA]</scope>
    <source>
        <strain evidence="1">S238N-H82</strain>
    </source>
</reference>
<dbReference type="OrthoDB" id="10141243at2759"/>
<dbReference type="AlphaFoldDB" id="A0A9J7KPG5"/>
<reference evidence="2" key="2">
    <citation type="submission" date="2025-08" db="UniProtKB">
        <authorList>
            <consortium name="RefSeq"/>
        </authorList>
    </citation>
    <scope>IDENTIFICATION</scope>
    <source>
        <strain evidence="2">S238N-H82</strain>
        <tissue evidence="2">Testes</tissue>
    </source>
</reference>
<sequence>MGNKRARADEVVMDTFMEANTSSGKKRRFPVHKGLAKRHISASLDPRLHPPHYPDPFRPLRPVTQSYYHFPAVPTVVVPSFLPETGFEPMDWEQSVYSETVIHVSEPETPMEWE</sequence>
<gene>
    <name evidence="2" type="primary">LOC118410295</name>
</gene>
<dbReference type="KEGG" id="bfo:118410295"/>
<dbReference type="RefSeq" id="XP_035667748.1">
    <property type="nucleotide sequence ID" value="XM_035811855.1"/>
</dbReference>
<name>A0A9J7KPG5_BRAFL</name>
<organism evidence="1 2">
    <name type="scientific">Branchiostoma floridae</name>
    <name type="common">Florida lancelet</name>
    <name type="synonym">Amphioxus</name>
    <dbReference type="NCBI Taxonomy" id="7739"/>
    <lineage>
        <taxon>Eukaryota</taxon>
        <taxon>Metazoa</taxon>
        <taxon>Chordata</taxon>
        <taxon>Cephalochordata</taxon>
        <taxon>Leptocardii</taxon>
        <taxon>Amphioxiformes</taxon>
        <taxon>Branchiostomatidae</taxon>
        <taxon>Branchiostoma</taxon>
    </lineage>
</organism>
<evidence type="ECO:0000313" key="2">
    <source>
        <dbReference type="RefSeq" id="XP_035667748.1"/>
    </source>
</evidence>
<proteinExistence type="predicted"/>
<keyword evidence="1" id="KW-1185">Reference proteome</keyword>
<evidence type="ECO:0000313" key="1">
    <source>
        <dbReference type="Proteomes" id="UP000001554"/>
    </source>
</evidence>
<dbReference type="Proteomes" id="UP000001554">
    <property type="component" value="Chromosome 2"/>
</dbReference>
<dbReference type="GeneID" id="118410295"/>
<protein>
    <submittedName>
        <fullName evidence="2">Uncharacterized protein LOC118410295</fullName>
    </submittedName>
</protein>